<name>A0A851GPM7_9BACT</name>
<gene>
    <name evidence="2" type="ORF">HW115_14250</name>
</gene>
<dbReference type="Pfam" id="PF01609">
    <property type="entry name" value="DDE_Tnp_1"/>
    <property type="match status" value="1"/>
</dbReference>
<dbReference type="AlphaFoldDB" id="A0A851GPM7"/>
<comment type="caution">
    <text evidence="2">The sequence shown here is derived from an EMBL/GenBank/DDBJ whole genome shotgun (WGS) entry which is preliminary data.</text>
</comment>
<dbReference type="PANTHER" id="PTHR30007:SF0">
    <property type="entry name" value="TRANSPOSASE"/>
    <property type="match status" value="1"/>
</dbReference>
<accession>A0A851GPM7</accession>
<reference evidence="2 3" key="1">
    <citation type="submission" date="2020-07" db="EMBL/GenBank/DDBJ databases">
        <title>Roseicoccus Jingziensis gen. nov., sp. nov., isolated from coastal seawater.</title>
        <authorList>
            <person name="Feng X."/>
        </authorList>
    </citation>
    <scope>NUCLEOTIDE SEQUENCE [LARGE SCALE GENOMIC DNA]</scope>
    <source>
        <strain evidence="2 3">N1E253</strain>
    </source>
</reference>
<feature type="domain" description="Transposase IS4-like" evidence="1">
    <location>
        <begin position="26"/>
        <end position="99"/>
    </location>
</feature>
<organism evidence="2 3">
    <name type="scientific">Oceaniferula marina</name>
    <dbReference type="NCBI Taxonomy" id="2748318"/>
    <lineage>
        <taxon>Bacteria</taxon>
        <taxon>Pseudomonadati</taxon>
        <taxon>Verrucomicrobiota</taxon>
        <taxon>Verrucomicrobiia</taxon>
        <taxon>Verrucomicrobiales</taxon>
        <taxon>Verrucomicrobiaceae</taxon>
        <taxon>Oceaniferula</taxon>
    </lineage>
</organism>
<dbReference type="GO" id="GO:0004803">
    <property type="term" value="F:transposase activity"/>
    <property type="evidence" value="ECO:0007669"/>
    <property type="project" value="InterPro"/>
</dbReference>
<evidence type="ECO:0000313" key="3">
    <source>
        <dbReference type="Proteomes" id="UP000557872"/>
    </source>
</evidence>
<evidence type="ECO:0000259" key="1">
    <source>
        <dbReference type="Pfam" id="PF01609"/>
    </source>
</evidence>
<dbReference type="GO" id="GO:0006313">
    <property type="term" value="P:DNA transposition"/>
    <property type="evidence" value="ECO:0007669"/>
    <property type="project" value="InterPro"/>
</dbReference>
<proteinExistence type="predicted"/>
<evidence type="ECO:0000313" key="2">
    <source>
        <dbReference type="EMBL" id="NWK56780.1"/>
    </source>
</evidence>
<sequence>MPKDILAEASGVTPEAITSFSSELGWLKLIWADGGYTGKLIDEVAKIQRLRKVKLEIVKRSDDIKGFKLLPRRWVVERTFGWLIQSRRLVRGYETRIDHLEAMVHISMSKRMLARIAS</sequence>
<dbReference type="GO" id="GO:0003677">
    <property type="term" value="F:DNA binding"/>
    <property type="evidence" value="ECO:0007669"/>
    <property type="project" value="InterPro"/>
</dbReference>
<dbReference type="PANTHER" id="PTHR30007">
    <property type="entry name" value="PHP DOMAIN PROTEIN"/>
    <property type="match status" value="1"/>
</dbReference>
<keyword evidence="3" id="KW-1185">Reference proteome</keyword>
<protein>
    <submittedName>
        <fullName evidence="2">Transposase</fullName>
    </submittedName>
</protein>
<dbReference type="EMBL" id="JACBAZ010000006">
    <property type="protein sequence ID" value="NWK56780.1"/>
    <property type="molecule type" value="Genomic_DNA"/>
</dbReference>
<dbReference type="Proteomes" id="UP000557872">
    <property type="component" value="Unassembled WGS sequence"/>
</dbReference>
<dbReference type="InterPro" id="IPR002559">
    <property type="entry name" value="Transposase_11"/>
</dbReference>